<protein>
    <recommendedName>
        <fullName evidence="4">HTH tetR-type domain-containing protein</fullName>
    </recommendedName>
</protein>
<evidence type="ECO:0000313" key="5">
    <source>
        <dbReference type="EMBL" id="CAG7612006.1"/>
    </source>
</evidence>
<organism evidence="5 6">
    <name type="scientific">Leucobacter soli</name>
    <dbReference type="NCBI Taxonomy" id="2812850"/>
    <lineage>
        <taxon>Bacteria</taxon>
        <taxon>Bacillati</taxon>
        <taxon>Actinomycetota</taxon>
        <taxon>Actinomycetes</taxon>
        <taxon>Micrococcales</taxon>
        <taxon>Microbacteriaceae</taxon>
        <taxon>Leucobacter</taxon>
    </lineage>
</organism>
<reference evidence="5" key="1">
    <citation type="submission" date="2021-06" db="EMBL/GenBank/DDBJ databases">
        <authorList>
            <person name="Criscuolo A."/>
        </authorList>
    </citation>
    <scope>NUCLEOTIDE SEQUENCE</scope>
    <source>
        <strain evidence="5">CIP111803</strain>
    </source>
</reference>
<dbReference type="Pfam" id="PF00440">
    <property type="entry name" value="TetR_N"/>
    <property type="match status" value="1"/>
</dbReference>
<feature type="DNA-binding region" description="H-T-H motif" evidence="2">
    <location>
        <begin position="50"/>
        <end position="69"/>
    </location>
</feature>
<name>A0A916JZ57_9MICO</name>
<dbReference type="InterPro" id="IPR001647">
    <property type="entry name" value="HTH_TetR"/>
</dbReference>
<dbReference type="AlphaFoldDB" id="A0A916JZ57"/>
<dbReference type="PROSITE" id="PS50977">
    <property type="entry name" value="HTH_TETR_2"/>
    <property type="match status" value="1"/>
</dbReference>
<dbReference type="RefSeq" id="WP_218115118.1">
    <property type="nucleotide sequence ID" value="NZ_CAJVAP010000015.1"/>
</dbReference>
<evidence type="ECO:0000313" key="6">
    <source>
        <dbReference type="Proteomes" id="UP000693892"/>
    </source>
</evidence>
<proteinExistence type="predicted"/>
<feature type="region of interest" description="Disordered" evidence="3">
    <location>
        <begin position="1"/>
        <end position="27"/>
    </location>
</feature>
<keyword evidence="6" id="KW-1185">Reference proteome</keyword>
<sequence>MNNSAAKSTRKAPSKPRSKSAPAHARGEGRDAILKAAYELMLQDRVSSVSHRSVAARAGVAVGLIRYHFSTRTTLLLACITHLMEERHEVALEALSRCRPGLDPIETGRLAVTAYTGPDISDSGLTSTLAALLDTAREDRVLSEFLIAERPTVEGDLMAVLEACGWGEADPTLVLHVIDGALVAGIVDKQPGLLDVAARSCAAVLSLSKPH</sequence>
<comment type="caution">
    <text evidence="5">The sequence shown here is derived from an EMBL/GenBank/DDBJ whole genome shotgun (WGS) entry which is preliminary data.</text>
</comment>
<accession>A0A916JZ57</accession>
<evidence type="ECO:0000256" key="2">
    <source>
        <dbReference type="PROSITE-ProRule" id="PRU00335"/>
    </source>
</evidence>
<feature type="domain" description="HTH tetR-type" evidence="4">
    <location>
        <begin position="27"/>
        <end position="87"/>
    </location>
</feature>
<dbReference type="Proteomes" id="UP000693892">
    <property type="component" value="Unassembled WGS sequence"/>
</dbReference>
<dbReference type="GO" id="GO:0003677">
    <property type="term" value="F:DNA binding"/>
    <property type="evidence" value="ECO:0007669"/>
    <property type="project" value="UniProtKB-UniRule"/>
</dbReference>
<evidence type="ECO:0000256" key="3">
    <source>
        <dbReference type="SAM" id="MobiDB-lite"/>
    </source>
</evidence>
<feature type="compositionally biased region" description="Basic residues" evidence="3">
    <location>
        <begin position="8"/>
        <end position="18"/>
    </location>
</feature>
<keyword evidence="1 2" id="KW-0238">DNA-binding</keyword>
<gene>
    <name evidence="5" type="ORF">LEUCIP111803_01514</name>
</gene>
<evidence type="ECO:0000256" key="1">
    <source>
        <dbReference type="ARBA" id="ARBA00023125"/>
    </source>
</evidence>
<evidence type="ECO:0000259" key="4">
    <source>
        <dbReference type="PROSITE" id="PS50977"/>
    </source>
</evidence>
<dbReference type="EMBL" id="CAJVAP010000015">
    <property type="protein sequence ID" value="CAG7612006.1"/>
    <property type="molecule type" value="Genomic_DNA"/>
</dbReference>